<dbReference type="RefSeq" id="WP_379985804.1">
    <property type="nucleotide sequence ID" value="NZ_JADIKD010000011.1"/>
</dbReference>
<protein>
    <submittedName>
        <fullName evidence="2">Helix-turn-helix transcriptional regulator</fullName>
    </submittedName>
</protein>
<proteinExistence type="predicted"/>
<dbReference type="CDD" id="cd00093">
    <property type="entry name" value="HTH_XRE"/>
    <property type="match status" value="1"/>
</dbReference>
<comment type="caution">
    <text evidence="2">The sequence shown here is derived from an EMBL/GenBank/DDBJ whole genome shotgun (WGS) entry which is preliminary data.</text>
</comment>
<dbReference type="Gene3D" id="1.10.260.40">
    <property type="entry name" value="lambda repressor-like DNA-binding domains"/>
    <property type="match status" value="1"/>
</dbReference>
<evidence type="ECO:0000313" key="3">
    <source>
        <dbReference type="Proteomes" id="UP001620408"/>
    </source>
</evidence>
<dbReference type="EMBL" id="JADIKD010000011">
    <property type="protein sequence ID" value="MFK2918376.1"/>
    <property type="molecule type" value="Genomic_DNA"/>
</dbReference>
<gene>
    <name evidence="2" type="ORF">ISS97_13970</name>
</gene>
<feature type="domain" description="HTH cro/C1-type" evidence="1">
    <location>
        <begin position="9"/>
        <end position="51"/>
    </location>
</feature>
<dbReference type="Pfam" id="PF01381">
    <property type="entry name" value="HTH_3"/>
    <property type="match status" value="1"/>
</dbReference>
<reference evidence="2 3" key="1">
    <citation type="submission" date="2020-10" db="EMBL/GenBank/DDBJ databases">
        <title>Phylogeny of dyella-like bacteria.</title>
        <authorList>
            <person name="Fu J."/>
        </authorList>
    </citation>
    <scope>NUCLEOTIDE SEQUENCE [LARGE SCALE GENOMIC DNA]</scope>
    <source>
        <strain evidence="2 3">BB4</strain>
    </source>
</reference>
<organism evidence="2 3">
    <name type="scientific">Dyella koreensis</name>
    <dbReference type="NCBI Taxonomy" id="311235"/>
    <lineage>
        <taxon>Bacteria</taxon>
        <taxon>Pseudomonadati</taxon>
        <taxon>Pseudomonadota</taxon>
        <taxon>Gammaproteobacteria</taxon>
        <taxon>Lysobacterales</taxon>
        <taxon>Rhodanobacteraceae</taxon>
        <taxon>Dyella</taxon>
    </lineage>
</organism>
<evidence type="ECO:0000313" key="2">
    <source>
        <dbReference type="EMBL" id="MFK2918376.1"/>
    </source>
</evidence>
<dbReference type="InterPro" id="IPR010982">
    <property type="entry name" value="Lambda_DNA-bd_dom_sf"/>
</dbReference>
<dbReference type="SUPFAM" id="SSF47413">
    <property type="entry name" value="lambda repressor-like DNA-binding domains"/>
    <property type="match status" value="1"/>
</dbReference>
<dbReference type="Proteomes" id="UP001620408">
    <property type="component" value="Unassembled WGS sequence"/>
</dbReference>
<evidence type="ECO:0000259" key="1">
    <source>
        <dbReference type="PROSITE" id="PS50943"/>
    </source>
</evidence>
<accession>A0ABW8K666</accession>
<dbReference type="PROSITE" id="PS50943">
    <property type="entry name" value="HTH_CROC1"/>
    <property type="match status" value="1"/>
</dbReference>
<sequence>MKKGRSRTSELAAVFDVSRETARKWLNDLAMPELERMTEMAGRFGVSFEWLATGRGTPKGFHMVQDATAPYRVENREQARLIGLVGRLPRDQRKALLVLLEQLVDKS</sequence>
<name>A0ABW8K666_9GAMM</name>
<keyword evidence="3" id="KW-1185">Reference proteome</keyword>
<dbReference type="InterPro" id="IPR001387">
    <property type="entry name" value="Cro/C1-type_HTH"/>
</dbReference>